<evidence type="ECO:0000256" key="7">
    <source>
        <dbReference type="ARBA" id="ARBA00024328"/>
    </source>
</evidence>
<evidence type="ECO:0000256" key="6">
    <source>
        <dbReference type="ARBA" id="ARBA00023160"/>
    </source>
</evidence>
<comment type="pathway">
    <text evidence="7">Glycolipid biosynthesis; KDO(2)-lipid A biosynthesis.</text>
</comment>
<dbReference type="PROSITE" id="PS00012">
    <property type="entry name" value="PHOSPHOPANTETHEINE"/>
    <property type="match status" value="1"/>
</dbReference>
<reference evidence="10 11" key="1">
    <citation type="journal article" date="2009" name="BMC Genomics">
        <title>Conservation in the face of diversity: multistrain analysis of an intracellular bacterium.</title>
        <authorList>
            <person name="Dark M.J."/>
            <person name="Herndon D.R."/>
            <person name="Kappmeyer L.S."/>
            <person name="Gonzales M.P."/>
            <person name="Nordeen E."/>
            <person name="Palmer G.H."/>
            <person name="Knowles D.P. Jr."/>
            <person name="Brayton K.A."/>
        </authorList>
    </citation>
    <scope>NUCLEOTIDE SEQUENCE [LARGE SCALE GENOMIC DNA]</scope>
    <source>
        <strain evidence="10 11">Florida</strain>
    </source>
</reference>
<dbReference type="Pfam" id="PF00550">
    <property type="entry name" value="PP-binding"/>
    <property type="match status" value="1"/>
</dbReference>
<name>B9KI15_ANAMF</name>
<organism evidence="10 11">
    <name type="scientific">Anaplasma marginale (strain Florida)</name>
    <dbReference type="NCBI Taxonomy" id="320483"/>
    <lineage>
        <taxon>Bacteria</taxon>
        <taxon>Pseudomonadati</taxon>
        <taxon>Pseudomonadota</taxon>
        <taxon>Alphaproteobacteria</taxon>
        <taxon>Rickettsiales</taxon>
        <taxon>Anaplasmataceae</taxon>
        <taxon>Anaplasma</taxon>
    </lineage>
</organism>
<comment type="PTM">
    <text evidence="8">4'-phosphopantetheine is transferred from CoA to a specific serine of apo-ACP by AcpS. This modification is essential for activity because fatty acids are bound in thioester linkage to the sulfhydryl of the prosthetic group.</text>
</comment>
<dbReference type="GO" id="GO:0005829">
    <property type="term" value="C:cytosol"/>
    <property type="evidence" value="ECO:0007669"/>
    <property type="project" value="TreeGrafter"/>
</dbReference>
<dbReference type="SUPFAM" id="SSF47336">
    <property type="entry name" value="ACP-like"/>
    <property type="match status" value="1"/>
</dbReference>
<evidence type="ECO:0000313" key="11">
    <source>
        <dbReference type="Proteomes" id="UP000007307"/>
    </source>
</evidence>
<comment type="subcellular location">
    <subcellularLocation>
        <location evidence="8">Cytoplasm</location>
    </subcellularLocation>
</comment>
<evidence type="ECO:0000256" key="1">
    <source>
        <dbReference type="ARBA" id="ARBA00022450"/>
    </source>
</evidence>
<evidence type="ECO:0000313" key="10">
    <source>
        <dbReference type="EMBL" id="ACM49127.1"/>
    </source>
</evidence>
<dbReference type="KEGG" id="amf:AMF_253"/>
<evidence type="ECO:0000256" key="3">
    <source>
        <dbReference type="ARBA" id="ARBA00022553"/>
    </source>
</evidence>
<evidence type="ECO:0000256" key="2">
    <source>
        <dbReference type="ARBA" id="ARBA00022516"/>
    </source>
</evidence>
<comment type="function">
    <text evidence="8">Carrier of the growing fatty acid chain in fatty acid biosynthesis.</text>
</comment>
<feature type="domain" description="Carrier" evidence="9">
    <location>
        <begin position="31"/>
        <end position="112"/>
    </location>
</feature>
<evidence type="ECO:0000256" key="5">
    <source>
        <dbReference type="ARBA" id="ARBA00023098"/>
    </source>
</evidence>
<dbReference type="Proteomes" id="UP000007307">
    <property type="component" value="Chromosome"/>
</dbReference>
<keyword evidence="6 8" id="KW-0275">Fatty acid biosynthesis</keyword>
<dbReference type="PANTHER" id="PTHR20863">
    <property type="entry name" value="ACYL CARRIER PROTEIN"/>
    <property type="match status" value="1"/>
</dbReference>
<keyword evidence="3 8" id="KW-0597">Phosphoprotein</keyword>
<keyword evidence="4 8" id="KW-0276">Fatty acid metabolism</keyword>
<dbReference type="InterPro" id="IPR036736">
    <property type="entry name" value="ACP-like_sf"/>
</dbReference>
<dbReference type="eggNOG" id="COG0236">
    <property type="taxonomic scope" value="Bacteria"/>
</dbReference>
<dbReference type="PROSITE" id="PS50075">
    <property type="entry name" value="CARRIER"/>
    <property type="match status" value="1"/>
</dbReference>
<keyword evidence="11" id="KW-1185">Reference proteome</keyword>
<dbReference type="GO" id="GO:0009245">
    <property type="term" value="P:lipid A biosynthetic process"/>
    <property type="evidence" value="ECO:0007669"/>
    <property type="project" value="TreeGrafter"/>
</dbReference>
<dbReference type="GO" id="GO:0000036">
    <property type="term" value="F:acyl carrier activity"/>
    <property type="evidence" value="ECO:0007669"/>
    <property type="project" value="UniProtKB-UniRule"/>
</dbReference>
<dbReference type="UniPathway" id="UPA00360"/>
<keyword evidence="2 8" id="KW-0444">Lipid biosynthesis</keyword>
<keyword evidence="5 8" id="KW-0443">Lipid metabolism</keyword>
<dbReference type="STRING" id="320483.AMF_253"/>
<keyword evidence="8" id="KW-0963">Cytoplasm</keyword>
<gene>
    <name evidence="8 10" type="primary">acpP</name>
    <name evidence="10" type="ordered locus">AMF_253</name>
</gene>
<dbReference type="GO" id="GO:0016020">
    <property type="term" value="C:membrane"/>
    <property type="evidence" value="ECO:0007669"/>
    <property type="project" value="GOC"/>
</dbReference>
<evidence type="ECO:0000259" key="9">
    <source>
        <dbReference type="PROSITE" id="PS50075"/>
    </source>
</evidence>
<dbReference type="InterPro" id="IPR009081">
    <property type="entry name" value="PP-bd_ACP"/>
</dbReference>
<dbReference type="PANTHER" id="PTHR20863:SF76">
    <property type="entry name" value="CARRIER DOMAIN-CONTAINING PROTEIN"/>
    <property type="match status" value="1"/>
</dbReference>
<keyword evidence="1 8" id="KW-0596">Phosphopantetheine</keyword>
<sequence>MRFWHGPWFLFLVYGCVMEGGEVGNLKSDDAVLEDIKSKVMEAVIGCLKLKDEQKQVLSGTTNLAKDFNLDSLDFVDLIMSLEEKFSIEITDEEAQGLETVDDICKYIHGKSKSE</sequence>
<dbReference type="AlphaFoldDB" id="B9KI15"/>
<comment type="similarity">
    <text evidence="8">Belongs to the acyl carrier protein (ACP) family.</text>
</comment>
<evidence type="ECO:0000256" key="8">
    <source>
        <dbReference type="HAMAP-Rule" id="MF_01217"/>
    </source>
</evidence>
<comment type="pathway">
    <text evidence="8">Lipid metabolism; fatty acid biosynthesis.</text>
</comment>
<feature type="modified residue" description="O-(pantetheine 4'-phosphoryl)serine" evidence="8">
    <location>
        <position position="72"/>
    </location>
</feature>
<dbReference type="InterPro" id="IPR003231">
    <property type="entry name" value="ACP"/>
</dbReference>
<dbReference type="GO" id="GO:0000035">
    <property type="term" value="F:acyl binding"/>
    <property type="evidence" value="ECO:0007669"/>
    <property type="project" value="TreeGrafter"/>
</dbReference>
<dbReference type="HAMAP" id="MF_01217">
    <property type="entry name" value="Acyl_carrier"/>
    <property type="match status" value="1"/>
</dbReference>
<accession>B9KI15</accession>
<dbReference type="Gene3D" id="1.10.1200.10">
    <property type="entry name" value="ACP-like"/>
    <property type="match status" value="1"/>
</dbReference>
<evidence type="ECO:0000256" key="4">
    <source>
        <dbReference type="ARBA" id="ARBA00022832"/>
    </source>
</evidence>
<protein>
    <recommendedName>
        <fullName evidence="8">Acyl carrier protein</fullName>
        <shortName evidence="8">ACP</shortName>
    </recommendedName>
</protein>
<dbReference type="HOGENOM" id="CLU_108696_5_1_5"/>
<proteinExistence type="inferred from homology"/>
<dbReference type="EMBL" id="CP001079">
    <property type="protein sequence ID" value="ACM49127.1"/>
    <property type="molecule type" value="Genomic_DNA"/>
</dbReference>
<dbReference type="PROSITE" id="PS51257">
    <property type="entry name" value="PROKAR_LIPOPROTEIN"/>
    <property type="match status" value="1"/>
</dbReference>
<dbReference type="InterPro" id="IPR006162">
    <property type="entry name" value="Ppantetheine_attach_site"/>
</dbReference>
<dbReference type="GO" id="GO:0036104">
    <property type="term" value="P:Kdo2-lipid A biosynthetic process"/>
    <property type="evidence" value="ECO:0007669"/>
    <property type="project" value="UniProtKB-UniPathway"/>
</dbReference>
<dbReference type="UniPathway" id="UPA00094"/>